<proteinExistence type="predicted"/>
<dbReference type="SUPFAM" id="SSF69304">
    <property type="entry name" value="Tricorn protease N-terminal domain"/>
    <property type="match status" value="1"/>
</dbReference>
<reference evidence="1 2" key="1">
    <citation type="submission" date="2017-06" db="EMBL/GenBank/DDBJ databases">
        <title>Novel microbial phyla capable of carbon fixation and sulfur reduction in deep-sea sediments.</title>
        <authorList>
            <person name="Huang J."/>
            <person name="Baker B."/>
            <person name="Wang Y."/>
        </authorList>
    </citation>
    <scope>NUCLEOTIDE SEQUENCE [LARGE SCALE GENOMIC DNA]</scope>
    <source>
        <strain evidence="1">B3_TA06</strain>
    </source>
</reference>
<dbReference type="AlphaFoldDB" id="A0A532V4A1"/>
<accession>A0A532V4A1</accession>
<gene>
    <name evidence="1" type="ORF">CEE36_07310</name>
</gene>
<dbReference type="InterPro" id="IPR011042">
    <property type="entry name" value="6-blade_b-propeller_TolB-like"/>
</dbReference>
<organism evidence="1 2">
    <name type="scientific">candidate division TA06 bacterium B3_TA06</name>
    <dbReference type="NCBI Taxonomy" id="2012487"/>
    <lineage>
        <taxon>Bacteria</taxon>
        <taxon>Bacteria division TA06</taxon>
    </lineage>
</organism>
<protein>
    <recommendedName>
        <fullName evidence="3">Bacterial surface antigen (D15) domain-containing protein</fullName>
    </recommendedName>
</protein>
<dbReference type="EMBL" id="NJBO01000011">
    <property type="protein sequence ID" value="TKJ42025.1"/>
    <property type="molecule type" value="Genomic_DNA"/>
</dbReference>
<comment type="caution">
    <text evidence="1">The sequence shown here is derived from an EMBL/GenBank/DDBJ whole genome shotgun (WGS) entry which is preliminary data.</text>
</comment>
<dbReference type="Proteomes" id="UP000317778">
    <property type="component" value="Unassembled WGS sequence"/>
</dbReference>
<dbReference type="Gene3D" id="2.120.10.30">
    <property type="entry name" value="TolB, C-terminal domain"/>
    <property type="match status" value="1"/>
</dbReference>
<evidence type="ECO:0000313" key="1">
    <source>
        <dbReference type="EMBL" id="TKJ42025.1"/>
    </source>
</evidence>
<evidence type="ECO:0008006" key="3">
    <source>
        <dbReference type="Google" id="ProtNLM"/>
    </source>
</evidence>
<evidence type="ECO:0000313" key="2">
    <source>
        <dbReference type="Proteomes" id="UP000317778"/>
    </source>
</evidence>
<sequence>MVLSAFTRWQVAESENFRLVYPRGYEDQARHAVSWMETERDNVNQLTGWDPGKVWVVIEDVGMWVNGFANPVGSEIHLFTTPPSGLDISTRDWMRTVGVHEYTHISSIQPVYGLPKFLKFLLGPWVLPNALVPGWMIEGVTVYYESQVEPYEGRLEGGFFDANLLTRTSQGMFPKRWEMDGSLTQFPMDNSIYAYGGPFFEWVVDEKGPETIAEFYRVNGASIPFFFIDRSARKSFGDGFPYLLHDWKKATYKQASSWLSADSVARRLTEKGWYVSGLATDGERIYYARTTIKKRAALNTSWYLDVVALDPATGEEEVILRPNTSVQMLRVHDGVLYCATTTFKRGFSNTSNNAFGELFELRSYDLSTGRSKKLYEGRIRAFDRLPDGSFLLSMDRTPGFGSALLRIPPRGGEPERLWEGDTLVGEIVISGDGSAFFSAREQGSNWNLWRYSADNKSWEQLTRTDYSEFSLWLDQKGNLLYAANPKGPKGLVGVYVLDTETMTHQVFDAPSYALNPVLIGEELFFLGLNPEGYDIYSVPARLSLADMPSRPPLSRGLTFWDKRLPTYSGGFKTRSRFCPYLSLFRPWARIPYVWPSFNDAWNLTNLDMGIFLLGADVLGENFYQADVSYDVINNTNSVDANWSNQRFAPLSLNLDYSHNPMWDTAGQFLGYGYRIYPSFNYPIYYRPGRGLNVIRWGEGFLVTGDSLQNRFLVSNISLSFSWPFWGLGLAASHQWESPIFSPDERSWLLTRSAAVFDLAGGLLLADVSTFADLSAQLPAGYNHSAPIRGYAEIETTDPVFATTTLEYRHRLLVMRFGIWNPNIFFEDLYVNLFTDAAFDSRNLLGASVGLELSPEIHLFWGFLRLAPIFGVSVNLNGEINVHGGVSTSLPFEIMRSRKDAVEFAADPWPDSWKDVELVETR</sequence>
<name>A0A532V4A1_UNCT6</name>